<evidence type="ECO:0000313" key="2">
    <source>
        <dbReference type="Proteomes" id="UP001341840"/>
    </source>
</evidence>
<reference evidence="1 2" key="1">
    <citation type="journal article" date="2023" name="Plants (Basel)">
        <title>Bridging the Gap: Combining Genomics and Transcriptomics Approaches to Understand Stylosanthes scabra, an Orphan Legume from the Brazilian Caatinga.</title>
        <authorList>
            <person name="Ferreira-Neto J.R.C."/>
            <person name="da Silva M.D."/>
            <person name="Binneck E."/>
            <person name="de Melo N.F."/>
            <person name="da Silva R.H."/>
            <person name="de Melo A.L.T.M."/>
            <person name="Pandolfi V."/>
            <person name="Bustamante F.O."/>
            <person name="Brasileiro-Vidal A.C."/>
            <person name="Benko-Iseppon A.M."/>
        </authorList>
    </citation>
    <scope>NUCLEOTIDE SEQUENCE [LARGE SCALE GENOMIC DNA]</scope>
    <source>
        <tissue evidence="1">Leaves</tissue>
    </source>
</reference>
<name>A0ABU6Q5F2_9FABA</name>
<gene>
    <name evidence="1" type="ORF">PIB30_010801</name>
</gene>
<evidence type="ECO:0008006" key="3">
    <source>
        <dbReference type="Google" id="ProtNLM"/>
    </source>
</evidence>
<accession>A0ABU6Q5F2</accession>
<protein>
    <recommendedName>
        <fullName evidence="3">DUF4283 domain-containing protein</fullName>
    </recommendedName>
</protein>
<evidence type="ECO:0000313" key="1">
    <source>
        <dbReference type="EMBL" id="MED6107080.1"/>
    </source>
</evidence>
<keyword evidence="2" id="KW-1185">Reference proteome</keyword>
<proteinExistence type="predicted"/>
<dbReference type="Proteomes" id="UP001341840">
    <property type="component" value="Unassembled WGS sequence"/>
</dbReference>
<comment type="caution">
    <text evidence="1">The sequence shown here is derived from an EMBL/GenBank/DDBJ whole genome shotgun (WGS) entry which is preliminary data.</text>
</comment>
<sequence>MKASASQKEFLGKSILAESFQPIKFGSVVHAFKDMEKEYGRIEYRDLGPRKYILMFESIQSRDKALTRQFMPKFFDEVRSSWGYKWSLSKRIWLELMGLSIHTWHLDDKPSSEMPVSYLSGAMDDLTKNKLEVEETILNEGDDKRNVSEDSIMENIINARLDSMQYSMRLEEDQANNGIEESQAICDRSHF</sequence>
<dbReference type="EMBL" id="JASCZI010000026">
    <property type="protein sequence ID" value="MED6107080.1"/>
    <property type="molecule type" value="Genomic_DNA"/>
</dbReference>
<organism evidence="1 2">
    <name type="scientific">Stylosanthes scabra</name>
    <dbReference type="NCBI Taxonomy" id="79078"/>
    <lineage>
        <taxon>Eukaryota</taxon>
        <taxon>Viridiplantae</taxon>
        <taxon>Streptophyta</taxon>
        <taxon>Embryophyta</taxon>
        <taxon>Tracheophyta</taxon>
        <taxon>Spermatophyta</taxon>
        <taxon>Magnoliopsida</taxon>
        <taxon>eudicotyledons</taxon>
        <taxon>Gunneridae</taxon>
        <taxon>Pentapetalae</taxon>
        <taxon>rosids</taxon>
        <taxon>fabids</taxon>
        <taxon>Fabales</taxon>
        <taxon>Fabaceae</taxon>
        <taxon>Papilionoideae</taxon>
        <taxon>50 kb inversion clade</taxon>
        <taxon>dalbergioids sensu lato</taxon>
        <taxon>Dalbergieae</taxon>
        <taxon>Pterocarpus clade</taxon>
        <taxon>Stylosanthes</taxon>
    </lineage>
</organism>